<comment type="function">
    <text evidence="1">Hexon-linking protein-C: Structural component of the virion that acts as a cement protein on the capsid interior and which glue the peripentonal hexons and group-of-nine hexons together.</text>
</comment>
<name>X5LRM8_9ADEN</name>
<sequence>MNLLNATPTEYVWKYNPLSGIPAGAQQNYGATIDWVLPGGLPMAYAAEEIRARTLPPDVTRAITARFDAESDQQPFAGPRETRVIAANALDSGPAPLAVYPLDFHGRQRVQLAGGACHRGLRGGRTEGRTQLAGGRTEGRLQLAGGLSDPGGLSSGQRYGSPYSVPPRAAGVVLSGNPRVPRAERTADAYKYFLRTEGPSQVVDEPGVYSREQFMTTFLPAVVRHPFDSQDPGSFPAQYSALYKGRTAFEDVFWDWN</sequence>
<comment type="induction">
    <text evidence="1">Expressed in the late phase of the viral replicative cycle.</text>
</comment>
<dbReference type="EMBL" id="FN824512">
    <property type="protein sequence ID" value="CDO33909.1"/>
    <property type="molecule type" value="Genomic_DNA"/>
</dbReference>
<comment type="caution">
    <text evidence="1">Lacks conserved residue(s) required for the propagation of feature annotation.</text>
</comment>
<comment type="subunit">
    <text evidence="1">Interacts with the peripentonal hexons as well as the hexons in the facets. Part of a complex composed of the core-capsid bridging protein, the endosome lysis protein VI and the hexon-linking protein VIII; these interactions bridge the virus core to the capsid.</text>
</comment>
<dbReference type="GO" id="GO:0019028">
    <property type="term" value="C:viral capsid"/>
    <property type="evidence" value="ECO:0007669"/>
    <property type="project" value="UniProtKB-UniRule"/>
</dbReference>
<evidence type="ECO:0000256" key="2">
    <source>
        <dbReference type="SAM" id="MobiDB-lite"/>
    </source>
</evidence>
<evidence type="ECO:0000313" key="4">
    <source>
        <dbReference type="Proteomes" id="UP000098205"/>
    </source>
</evidence>
<dbReference type="Pfam" id="PF01310">
    <property type="entry name" value="Adeno_PVIII"/>
    <property type="match status" value="1"/>
</dbReference>
<dbReference type="HAMAP" id="MF_04049">
    <property type="entry name" value="ADV_CAP8"/>
    <property type="match status" value="1"/>
</dbReference>
<feature type="compositionally biased region" description="Low complexity" evidence="2">
    <location>
        <begin position="143"/>
        <end position="156"/>
    </location>
</feature>
<dbReference type="RefSeq" id="YP_009047108.1">
    <property type="nucleotide sequence ID" value="NC_024474.1"/>
</dbReference>
<dbReference type="KEGG" id="vg:19831532"/>
<reference evidence="3 4" key="2">
    <citation type="journal article" date="2010" name="J. Virol. Methods">
        <title>Classification of fowl adenoviruses by use of phylogenetic analysis and high-resolution melting-curve analysis of the hexon L1 gene region.</title>
        <authorList>
            <person name="Marek A."/>
            <person name="Gunes A."/>
            <person name="Schulz E."/>
            <person name="Hess M."/>
        </authorList>
    </citation>
    <scope>NUCLEOTIDE SEQUENCE [LARGE SCALE GENOMIC DNA]</scope>
    <source>
        <strain evidence="3 4">IDA4</strain>
    </source>
</reference>
<keyword evidence="1" id="KW-0426">Late protein</keyword>
<feature type="site" description="Cleavage; by viral protease" evidence="1">
    <location>
        <begin position="115"/>
        <end position="116"/>
    </location>
</feature>
<dbReference type="GeneID" id="19831532"/>
<comment type="subcellular location">
    <molecule>Hexon-linking protein-C</molecule>
    <subcellularLocation>
        <location evidence="1">Virion</location>
    </subcellularLocation>
    <text evidence="1">Located on the inner side of the capsid shell. Present in 120 copies per virion.</text>
</comment>
<dbReference type="InterPro" id="IPR000646">
    <property type="entry name" value="Adeno_PVIII"/>
</dbReference>
<keyword evidence="4" id="KW-1185">Reference proteome</keyword>
<comment type="subcellular location">
    <molecule>Hexon-linking protein-N</molecule>
    <subcellularLocation>
        <location evidence="1">Virion</location>
    </subcellularLocation>
    <text evidence="1">Located on the inner side of the capsid shell. Present in 120 copies per virion.</text>
</comment>
<protein>
    <recommendedName>
        <fullName evidence="1">Pre-hexon-linking protein VIII</fullName>
    </recommendedName>
    <alternativeName>
        <fullName evidence="1">Pre-protein VIII</fullName>
        <shortName evidence="1">pVIII</shortName>
    </alternativeName>
    <component>
        <recommendedName>
            <fullName evidence="1">Hexon-linking protein-N</fullName>
        </recommendedName>
        <alternativeName>
            <fullName evidence="1">12.1 kDa protein VIII</fullName>
        </alternativeName>
        <alternativeName>
            <fullName evidence="1">Protein VIII-N</fullName>
        </alternativeName>
    </component>
    <component>
        <recommendedName>
            <fullName evidence="1">Hexon-linking protein-C</fullName>
        </recommendedName>
        <alternativeName>
            <fullName evidence="1">7.6 kDa protein VIII</fullName>
        </alternativeName>
        <alternativeName>
            <fullName evidence="1">Protein VIII-C</fullName>
        </alternativeName>
    </component>
</protein>
<feature type="region of interest" description="Disordered" evidence="2">
    <location>
        <begin position="141"/>
        <end position="161"/>
    </location>
</feature>
<comment type="similarity">
    <text evidence="1">Belongs to the adenoviridae hexon-linking protein family.</text>
</comment>
<feature type="peptide" id="PRO_5011803876" description="Hexon-linking protein-N" evidence="1">
    <location>
        <begin position="1"/>
        <end position="115"/>
    </location>
</feature>
<keyword evidence="1" id="KW-0946">Virion</keyword>
<comment type="miscellaneous">
    <text evidence="1">All late proteins expressed from the major late promoter are produced by alternative splicing and alternative polyadenylation of the same gene giving rise to non-overlapping ORFs. A leader sequence is present in the N-terminus of all these mRNAs and is recognized by the viral shutoff protein to provide expression although conventional translation via ribosome scanning from the cap has been shut off in the host cell.</text>
</comment>
<dbReference type="OrthoDB" id="8443at10239"/>
<comment type="PTM">
    <text evidence="1">Cleaved by the viral protease during virion maturation. May cause the middle segment to be shed from the capsid.</text>
</comment>
<keyword evidence="1" id="KW-0597">Phosphoprotein</keyword>
<gene>
    <name evidence="3" type="primary">pVIII</name>
    <name evidence="1" type="synonym">L4</name>
</gene>
<comment type="subcellular location">
    <molecule>Pre-hexon-linking protein VIII</molecule>
    <subcellularLocation>
        <location evidence="1">Host nucleus</location>
    </subcellularLocation>
</comment>
<accession>X5LRM8</accession>
<comment type="function">
    <text evidence="1">Hexon-linking protein-N: Structural component of the virion that acts as a cement protein on the capsid interior and which glue the peripentonal hexons and group-of-nine hexons together.</text>
</comment>
<keyword evidence="1" id="KW-0167">Capsid protein</keyword>
<proteinExistence type="evidence at transcript level"/>
<reference evidence="3 4" key="1">
    <citation type="journal article" date="1998" name="Avian Pathol.">
        <title>Growth analysis of adenoviruses isolated from pigeons in chicken cells and serological characterization of the isolates.</title>
        <authorList>
            <person name="Hess M."/>
            <person name="Prusas C."/>
            <person name="Monreal G."/>
        </authorList>
    </citation>
    <scope>NUCLEOTIDE SEQUENCE [LARGE SCALE GENOMIC DNA]</scope>
    <source>
        <strain evidence="3 4">IDA4</strain>
    </source>
</reference>
<feature type="peptide" id="PRO_5011803875" description="Hexon-linking protein-C" evidence="1">
    <location>
        <begin position="178"/>
        <end position="257"/>
    </location>
</feature>
<dbReference type="GO" id="GO:0031423">
    <property type="term" value="F:hexon binding"/>
    <property type="evidence" value="ECO:0007669"/>
    <property type="project" value="InterPro"/>
</dbReference>
<dbReference type="Proteomes" id="UP000098205">
    <property type="component" value="Segment"/>
</dbReference>
<feature type="site" description="Cleavage; by viral protease" evidence="1">
    <location>
        <begin position="177"/>
        <end position="178"/>
    </location>
</feature>
<organism evidence="3 4">
    <name type="scientific">Pigeon adenovirus 1</name>
    <dbReference type="NCBI Taxonomy" id="764030"/>
    <lineage>
        <taxon>Viruses</taxon>
        <taxon>Varidnaviria</taxon>
        <taxon>Bamfordvirae</taxon>
        <taxon>Preplasmiviricota</taxon>
        <taxon>Polisuviricotina</taxon>
        <taxon>Pharingeaviricetes</taxon>
        <taxon>Rowavirales</taxon>
        <taxon>Adenoviridae</taxon>
        <taxon>Aviadenovirus</taxon>
        <taxon>Aviadenovirus columbae</taxon>
        <taxon>Pigeon aviadenovirus A</taxon>
    </lineage>
</organism>
<evidence type="ECO:0000256" key="1">
    <source>
        <dbReference type="HAMAP-Rule" id="MF_04049"/>
    </source>
</evidence>
<evidence type="ECO:0000313" key="3">
    <source>
        <dbReference type="EMBL" id="CDO33909.1"/>
    </source>
</evidence>
<keyword evidence="1" id="KW-1048">Host nucleus</keyword>
<feature type="chain" id="PRO_5023521338" description="Pre-hexon-linking protein VIII" evidence="1">
    <location>
        <begin position="1"/>
        <end position="257"/>
    </location>
</feature>
<reference evidence="3 4" key="3">
    <citation type="journal article" date="2014" name="Virology">
        <title>Complete genome sequences of pigeon adenovirus 1 and duck adenovirus 2 extend the number of species within the genus Aviadenovirus.</title>
        <authorList>
            <person name="Marek A."/>
            <person name="Kajan G.L."/>
            <person name="Kosiol C."/>
            <person name="Harrach B."/>
            <person name="Schlotterer C."/>
            <person name="Hess M."/>
        </authorList>
    </citation>
    <scope>NUCLEOTIDE SEQUENCE [LARGE SCALE GENOMIC DNA]</scope>
    <source>
        <strain evidence="3 4">IDA4</strain>
    </source>
</reference>
<dbReference type="GO" id="GO:0042025">
    <property type="term" value="C:host cell nucleus"/>
    <property type="evidence" value="ECO:0007669"/>
    <property type="project" value="UniProtKB-SubCell"/>
</dbReference>